<dbReference type="Proteomes" id="UP000292307">
    <property type="component" value="Chromosome"/>
</dbReference>
<sequence>MSPLARAIAALAPFGQDARRRERFLAAREQGCCHQCHAPLQNLLNDCPCPHWFITSASTVERIAPVLRMYALSDVLHFLLLHVEAGNAGRAPTSSQLAALARRDGHELKVRLGRKQWSFRTTRAGAEGGQLVVELFNPRTGKHCAIDLPASGVDLDVMEAVTEAIRGG</sequence>
<evidence type="ECO:0000313" key="3">
    <source>
        <dbReference type="Proteomes" id="UP000292307"/>
    </source>
</evidence>
<reference evidence="2 3" key="2">
    <citation type="submission" date="2019-02" db="EMBL/GenBank/DDBJ databases">
        <title>Draft Genome Sequences of Six Type Strains of the Genus Massilia.</title>
        <authorList>
            <person name="Miess H."/>
            <person name="Frediansyhah A."/>
            <person name="Gross H."/>
        </authorList>
    </citation>
    <scope>NUCLEOTIDE SEQUENCE [LARGE SCALE GENOMIC DNA]</scope>
    <source>
        <strain evidence="2 3">DSM 17472</strain>
    </source>
</reference>
<dbReference type="OrthoDB" id="8759516at2"/>
<accession>A0A411X2Q1</accession>
<organism evidence="1 4">
    <name type="scientific">Pseudoduganella albidiflava</name>
    <dbReference type="NCBI Taxonomy" id="321983"/>
    <lineage>
        <taxon>Bacteria</taxon>
        <taxon>Pseudomonadati</taxon>
        <taxon>Pseudomonadota</taxon>
        <taxon>Betaproteobacteria</taxon>
        <taxon>Burkholderiales</taxon>
        <taxon>Oxalobacteraceae</taxon>
        <taxon>Telluria group</taxon>
        <taxon>Pseudoduganella</taxon>
    </lineage>
</organism>
<dbReference type="Proteomes" id="UP000628442">
    <property type="component" value="Unassembled WGS sequence"/>
</dbReference>
<evidence type="ECO:0000313" key="4">
    <source>
        <dbReference type="Proteomes" id="UP000628442"/>
    </source>
</evidence>
<proteinExistence type="predicted"/>
<reference evidence="1" key="3">
    <citation type="submission" date="2022-12" db="EMBL/GenBank/DDBJ databases">
        <authorList>
            <person name="Sun Q."/>
            <person name="Kim S."/>
        </authorList>
    </citation>
    <scope>NUCLEOTIDE SEQUENCE</scope>
    <source>
        <strain evidence="1">KCTC 12343</strain>
    </source>
</reference>
<gene>
    <name evidence="2" type="ORF">EYF70_22050</name>
    <name evidence="1" type="ORF">GCM10007387_53320</name>
</gene>
<dbReference type="EMBL" id="BMWV01000018">
    <property type="protein sequence ID" value="GGY64289.1"/>
    <property type="molecule type" value="Genomic_DNA"/>
</dbReference>
<name>A0A411X2Q1_9BURK</name>
<evidence type="ECO:0000313" key="1">
    <source>
        <dbReference type="EMBL" id="GGY64289.1"/>
    </source>
</evidence>
<dbReference type="AlphaFoldDB" id="A0A411X2Q1"/>
<protein>
    <submittedName>
        <fullName evidence="1">Uncharacterized protein</fullName>
    </submittedName>
</protein>
<reference evidence="1" key="1">
    <citation type="journal article" date="2014" name="Int. J. Syst. Evol. Microbiol.">
        <title>Complete genome sequence of Corynebacterium casei LMG S-19264T (=DSM 44701T), isolated from a smear-ripened cheese.</title>
        <authorList>
            <consortium name="US DOE Joint Genome Institute (JGI-PGF)"/>
            <person name="Walter F."/>
            <person name="Albersmeier A."/>
            <person name="Kalinowski J."/>
            <person name="Ruckert C."/>
        </authorList>
    </citation>
    <scope>NUCLEOTIDE SEQUENCE</scope>
    <source>
        <strain evidence="1">KCTC 12343</strain>
    </source>
</reference>
<dbReference type="RefSeq" id="WP_131147317.1">
    <property type="nucleotide sequence ID" value="NZ_BMWV01000018.1"/>
</dbReference>
<dbReference type="EMBL" id="CP036401">
    <property type="protein sequence ID" value="QBI03214.1"/>
    <property type="molecule type" value="Genomic_DNA"/>
</dbReference>
<keyword evidence="3" id="KW-1185">Reference proteome</keyword>
<evidence type="ECO:0000313" key="2">
    <source>
        <dbReference type="EMBL" id="QBI03214.1"/>
    </source>
</evidence>